<comment type="similarity">
    <text evidence="5">Belongs to the CheB family.</text>
</comment>
<keyword evidence="2 5" id="KW-0145">Chemotaxis</keyword>
<evidence type="ECO:0000256" key="2">
    <source>
        <dbReference type="ARBA" id="ARBA00022500"/>
    </source>
</evidence>
<keyword evidence="10" id="KW-0489">Methyltransferase</keyword>
<evidence type="ECO:0000256" key="1">
    <source>
        <dbReference type="ARBA" id="ARBA00022490"/>
    </source>
</evidence>
<evidence type="ECO:0000256" key="6">
    <source>
        <dbReference type="PROSITE-ProRule" id="PRU00050"/>
    </source>
</evidence>
<dbReference type="SUPFAM" id="SSF52738">
    <property type="entry name" value="Methylesterase CheB, C-terminal domain"/>
    <property type="match status" value="1"/>
</dbReference>
<reference evidence="11" key="1">
    <citation type="journal article" date="2019" name="Int. J. Syst. Evol. Microbiol.">
        <title>The Global Catalogue of Microorganisms (GCM) 10K type strain sequencing project: providing services to taxonomists for standard genome sequencing and annotation.</title>
        <authorList>
            <consortium name="The Broad Institute Genomics Platform"/>
            <consortium name="The Broad Institute Genome Sequencing Center for Infectious Disease"/>
            <person name="Wu L."/>
            <person name="Ma J."/>
        </authorList>
    </citation>
    <scope>NUCLEOTIDE SEQUENCE [LARGE SCALE GENOMIC DNA]</scope>
    <source>
        <strain evidence="11">CCUG 56029</strain>
    </source>
</reference>
<dbReference type="SMART" id="SM00448">
    <property type="entry name" value="REC"/>
    <property type="match status" value="1"/>
</dbReference>
<comment type="function">
    <text evidence="5">Involved in chemotaxis. Part of a chemotaxis signal transduction system that modulates chemotaxis in response to various stimuli. Catalyzes the demethylation of specific methylglutamate residues introduced into the chemoreceptors (methyl-accepting chemotaxis proteins or MCP) by CheR. Also mediates the irreversible deamidation of specific glutamine residues to glutamic acid.</text>
</comment>
<dbReference type="PANTHER" id="PTHR42872:SF6">
    <property type="entry name" value="PROTEIN-GLUTAMATE METHYLESTERASE_PROTEIN-GLUTAMINE GLUTAMINASE"/>
    <property type="match status" value="1"/>
</dbReference>
<dbReference type="PROSITE" id="PS50122">
    <property type="entry name" value="CHEB"/>
    <property type="match status" value="1"/>
</dbReference>
<evidence type="ECO:0000256" key="5">
    <source>
        <dbReference type="HAMAP-Rule" id="MF_00099"/>
    </source>
</evidence>
<dbReference type="InterPro" id="IPR035909">
    <property type="entry name" value="CheB_C"/>
</dbReference>
<keyword evidence="10" id="KW-0808">Transferase</keyword>
<dbReference type="EC" id="3.5.1.44" evidence="5"/>
<dbReference type="RefSeq" id="WP_379143101.1">
    <property type="nucleotide sequence ID" value="NZ_JBHUEN010000034.1"/>
</dbReference>
<accession>A0ABW4R8M1</accession>
<feature type="domain" description="CheB-type methylesterase" evidence="9">
    <location>
        <begin position="172"/>
        <end position="356"/>
    </location>
</feature>
<comment type="catalytic activity">
    <reaction evidence="5">
        <text>L-glutaminyl-[protein] + H2O = L-glutamyl-[protein] + NH4(+)</text>
        <dbReference type="Rhea" id="RHEA:16441"/>
        <dbReference type="Rhea" id="RHEA-COMP:10207"/>
        <dbReference type="Rhea" id="RHEA-COMP:10208"/>
        <dbReference type="ChEBI" id="CHEBI:15377"/>
        <dbReference type="ChEBI" id="CHEBI:28938"/>
        <dbReference type="ChEBI" id="CHEBI:29973"/>
        <dbReference type="ChEBI" id="CHEBI:30011"/>
        <dbReference type="EC" id="3.5.1.44"/>
    </reaction>
</comment>
<organism evidence="10 11">
    <name type="scientific">Paracoccus pacificus</name>
    <dbReference type="NCBI Taxonomy" id="1463598"/>
    <lineage>
        <taxon>Bacteria</taxon>
        <taxon>Pseudomonadati</taxon>
        <taxon>Pseudomonadota</taxon>
        <taxon>Alphaproteobacteria</taxon>
        <taxon>Rhodobacterales</taxon>
        <taxon>Paracoccaceae</taxon>
        <taxon>Paracoccus</taxon>
    </lineage>
</organism>
<dbReference type="PANTHER" id="PTHR42872">
    <property type="entry name" value="PROTEIN-GLUTAMATE METHYLESTERASE/PROTEIN-GLUTAMINE GLUTAMINASE"/>
    <property type="match status" value="1"/>
</dbReference>
<name>A0ABW4R8M1_9RHOB</name>
<dbReference type="GO" id="GO:0008984">
    <property type="term" value="F:protein-glutamate methylesterase activity"/>
    <property type="evidence" value="ECO:0007669"/>
    <property type="project" value="UniProtKB-EC"/>
</dbReference>
<dbReference type="CDD" id="cd16432">
    <property type="entry name" value="CheB_Rec"/>
    <property type="match status" value="1"/>
</dbReference>
<comment type="domain">
    <text evidence="5">Contains a C-terminal catalytic domain, and an N-terminal region which modulates catalytic activity.</text>
</comment>
<dbReference type="GO" id="GO:0008168">
    <property type="term" value="F:methyltransferase activity"/>
    <property type="evidence" value="ECO:0007669"/>
    <property type="project" value="UniProtKB-KW"/>
</dbReference>
<dbReference type="EMBL" id="JBHUEN010000034">
    <property type="protein sequence ID" value="MFD1882460.1"/>
    <property type="molecule type" value="Genomic_DNA"/>
</dbReference>
<feature type="domain" description="Response regulatory" evidence="8">
    <location>
        <begin position="20"/>
        <end position="137"/>
    </location>
</feature>
<keyword evidence="5 7" id="KW-0597">Phosphoprotein</keyword>
<keyword evidence="1 5" id="KW-0963">Cytoplasm</keyword>
<comment type="PTM">
    <text evidence="5">Phosphorylated by CheA. Phosphorylation of the N-terminal regulatory domain activates the methylesterase activity.</text>
</comment>
<gene>
    <name evidence="5 10" type="primary">cheB</name>
    <name evidence="10" type="ORF">ACFSCT_12120</name>
</gene>
<feature type="active site" evidence="5 6">
    <location>
        <position position="203"/>
    </location>
</feature>
<feature type="active site" evidence="5 6">
    <location>
        <position position="177"/>
    </location>
</feature>
<dbReference type="InterPro" id="IPR008248">
    <property type="entry name" value="CheB-like"/>
</dbReference>
<sequence length="359" mass="37566">MTVPGVLSEAAPRPYPRRVRVLVVDDSATMRRLIRLALSADQRLQVVAEAADADAAEQAIMTARPDVLTLDVEMPGMSGLEFLGRLMRQSPRPVVMVSAETQRGSAAALEALSIGAVDCIGKPAGGLGRQGFAALADLLVAAAGANLRRLAVVPPAVDAPPSRAFVWNGRHVLIGSSTGGVDALERLLGGFPVNCPPTVITQHMPAAFLAGFAARLNARIAPRLELATEGAVLRQGCVYLAPGGDHHLMLRQGANPSCTLVQAEKRNGHRPSVDMLFESAAPFGDRCIAALLTGMGRDGATGMLALRNAGARTVAQDRASAVIWGMPRIAAEIGAAQMVLPLDRIAPEILAMASRNPAR</sequence>
<evidence type="ECO:0000256" key="7">
    <source>
        <dbReference type="PROSITE-ProRule" id="PRU00169"/>
    </source>
</evidence>
<feature type="modified residue" description="4-aspartylphosphate" evidence="5 7">
    <location>
        <position position="71"/>
    </location>
</feature>
<dbReference type="HAMAP" id="MF_00099">
    <property type="entry name" value="CheB_chemtxs"/>
    <property type="match status" value="1"/>
</dbReference>
<dbReference type="CDD" id="cd17541">
    <property type="entry name" value="REC_CheB-like"/>
    <property type="match status" value="1"/>
</dbReference>
<dbReference type="Proteomes" id="UP001597213">
    <property type="component" value="Unassembled WGS sequence"/>
</dbReference>
<dbReference type="EC" id="3.1.1.61" evidence="5"/>
<dbReference type="InterPro" id="IPR000673">
    <property type="entry name" value="Sig_transdc_resp-reg_Me-estase"/>
</dbReference>
<keyword evidence="11" id="KW-1185">Reference proteome</keyword>
<feature type="active site" evidence="5 6">
    <location>
        <position position="298"/>
    </location>
</feature>
<evidence type="ECO:0000259" key="8">
    <source>
        <dbReference type="PROSITE" id="PS50110"/>
    </source>
</evidence>
<protein>
    <recommendedName>
        <fullName evidence="5">Protein-glutamate methylesterase/protein-glutamine glutaminase</fullName>
        <ecNumber evidence="5">3.1.1.61</ecNumber>
        <ecNumber evidence="5">3.5.1.44</ecNumber>
    </recommendedName>
</protein>
<dbReference type="InterPro" id="IPR011006">
    <property type="entry name" value="CheY-like_superfamily"/>
</dbReference>
<dbReference type="GO" id="GO:0032259">
    <property type="term" value="P:methylation"/>
    <property type="evidence" value="ECO:0007669"/>
    <property type="project" value="UniProtKB-KW"/>
</dbReference>
<evidence type="ECO:0000259" key="9">
    <source>
        <dbReference type="PROSITE" id="PS50122"/>
    </source>
</evidence>
<dbReference type="SUPFAM" id="SSF52172">
    <property type="entry name" value="CheY-like"/>
    <property type="match status" value="1"/>
</dbReference>
<dbReference type="Pfam" id="PF01339">
    <property type="entry name" value="CheB_methylest"/>
    <property type="match status" value="1"/>
</dbReference>
<proteinExistence type="inferred from homology"/>
<evidence type="ECO:0000256" key="3">
    <source>
        <dbReference type="ARBA" id="ARBA00022801"/>
    </source>
</evidence>
<evidence type="ECO:0000313" key="10">
    <source>
        <dbReference type="EMBL" id="MFD1882460.1"/>
    </source>
</evidence>
<dbReference type="NCBIfam" id="NF001965">
    <property type="entry name" value="PRK00742.1"/>
    <property type="match status" value="1"/>
</dbReference>
<dbReference type="PROSITE" id="PS50110">
    <property type="entry name" value="RESPONSE_REGULATORY"/>
    <property type="match status" value="1"/>
</dbReference>
<keyword evidence="3 5" id="KW-0378">Hydrolase</keyword>
<evidence type="ECO:0000256" key="4">
    <source>
        <dbReference type="ARBA" id="ARBA00048267"/>
    </source>
</evidence>
<dbReference type="Pfam" id="PF00072">
    <property type="entry name" value="Response_reg"/>
    <property type="match status" value="1"/>
</dbReference>
<dbReference type="PIRSF" id="PIRSF000876">
    <property type="entry name" value="RR_chemtxs_CheB"/>
    <property type="match status" value="1"/>
</dbReference>
<dbReference type="Gene3D" id="3.40.50.2300">
    <property type="match status" value="1"/>
</dbReference>
<comment type="caution">
    <text evidence="10">The sequence shown here is derived from an EMBL/GenBank/DDBJ whole genome shotgun (WGS) entry which is preliminary data.</text>
</comment>
<comment type="subcellular location">
    <subcellularLocation>
        <location evidence="5">Cytoplasm</location>
    </subcellularLocation>
</comment>
<evidence type="ECO:0000313" key="11">
    <source>
        <dbReference type="Proteomes" id="UP001597213"/>
    </source>
</evidence>
<dbReference type="InterPro" id="IPR001789">
    <property type="entry name" value="Sig_transdc_resp-reg_receiver"/>
</dbReference>
<comment type="catalytic activity">
    <reaction evidence="4 5">
        <text>[protein]-L-glutamate 5-O-methyl ester + H2O = L-glutamyl-[protein] + methanol + H(+)</text>
        <dbReference type="Rhea" id="RHEA:23236"/>
        <dbReference type="Rhea" id="RHEA-COMP:10208"/>
        <dbReference type="Rhea" id="RHEA-COMP:10311"/>
        <dbReference type="ChEBI" id="CHEBI:15377"/>
        <dbReference type="ChEBI" id="CHEBI:15378"/>
        <dbReference type="ChEBI" id="CHEBI:17790"/>
        <dbReference type="ChEBI" id="CHEBI:29973"/>
        <dbReference type="ChEBI" id="CHEBI:82795"/>
        <dbReference type="EC" id="3.1.1.61"/>
    </reaction>
</comment>
<dbReference type="Gene3D" id="3.40.50.180">
    <property type="entry name" value="Methylesterase CheB, C-terminal domain"/>
    <property type="match status" value="1"/>
</dbReference>